<proteinExistence type="predicted"/>
<dbReference type="SUPFAM" id="SSF56281">
    <property type="entry name" value="Metallo-hydrolase/oxidoreductase"/>
    <property type="match status" value="1"/>
</dbReference>
<dbReference type="PANTHER" id="PTHR42951">
    <property type="entry name" value="METALLO-BETA-LACTAMASE DOMAIN-CONTAINING"/>
    <property type="match status" value="1"/>
</dbReference>
<dbReference type="CDD" id="cd07739">
    <property type="entry name" value="metallo-hydrolase-like_MBL-fold"/>
    <property type="match status" value="1"/>
</dbReference>
<gene>
    <name evidence="2" type="ORF">LTR32_006892</name>
</gene>
<sequence length="243" mass="26691">SSAVLVDTLFTHDQGVAIGDWLDETLGNKTLSTIYITHGHGDHWFNVPYLATRFPGVEVVSTQESIDHMESQVAEKAFWDTVFPNQIDAASFNSTIPVKPLVDNKFVLEGYTLEAINVGHSETDNTTFLHVPALDMAVTGDIVYNDVHLWMTESPTQAEKDAWIKSLDELEAFAPGVVIASHHKPGGVDGAFNIEATRDYIRKFGELAKEAGNAEDLYGKVLAAFPQRIGLAVLWLSCQAQFA</sequence>
<evidence type="ECO:0000313" key="2">
    <source>
        <dbReference type="EMBL" id="KAK5140256.1"/>
    </source>
</evidence>
<name>A0ABR0KXN6_9PEZI</name>
<dbReference type="SMART" id="SM00849">
    <property type="entry name" value="Lactamase_B"/>
    <property type="match status" value="1"/>
</dbReference>
<dbReference type="Gene3D" id="3.60.15.10">
    <property type="entry name" value="Ribonuclease Z/Hydroxyacylglutathione hydrolase-like"/>
    <property type="match status" value="1"/>
</dbReference>
<dbReference type="InterPro" id="IPR050855">
    <property type="entry name" value="NDM-1-like"/>
</dbReference>
<evidence type="ECO:0000259" key="1">
    <source>
        <dbReference type="SMART" id="SM00849"/>
    </source>
</evidence>
<dbReference type="EMBL" id="JAVRRR010000851">
    <property type="protein sequence ID" value="KAK5140256.1"/>
    <property type="molecule type" value="Genomic_DNA"/>
</dbReference>
<organism evidence="2 3">
    <name type="scientific">Rachicladosporium monterosium</name>
    <dbReference type="NCBI Taxonomy" id="1507873"/>
    <lineage>
        <taxon>Eukaryota</taxon>
        <taxon>Fungi</taxon>
        <taxon>Dikarya</taxon>
        <taxon>Ascomycota</taxon>
        <taxon>Pezizomycotina</taxon>
        <taxon>Dothideomycetes</taxon>
        <taxon>Dothideomycetidae</taxon>
        <taxon>Cladosporiales</taxon>
        <taxon>Cladosporiaceae</taxon>
        <taxon>Rachicladosporium</taxon>
    </lineage>
</organism>
<evidence type="ECO:0000313" key="3">
    <source>
        <dbReference type="Proteomes" id="UP001308179"/>
    </source>
</evidence>
<reference evidence="2 3" key="1">
    <citation type="submission" date="2023-08" db="EMBL/GenBank/DDBJ databases">
        <title>Black Yeasts Isolated from many extreme environments.</title>
        <authorList>
            <person name="Coleine C."/>
            <person name="Stajich J.E."/>
            <person name="Selbmann L."/>
        </authorList>
    </citation>
    <scope>NUCLEOTIDE SEQUENCE [LARGE SCALE GENOMIC DNA]</scope>
    <source>
        <strain evidence="2 3">CCFEE 5386</strain>
    </source>
</reference>
<protein>
    <recommendedName>
        <fullName evidence="1">Metallo-beta-lactamase domain-containing protein</fullName>
    </recommendedName>
</protein>
<dbReference type="Pfam" id="PF00753">
    <property type="entry name" value="Lactamase_B"/>
    <property type="match status" value="1"/>
</dbReference>
<comment type="caution">
    <text evidence="2">The sequence shown here is derived from an EMBL/GenBank/DDBJ whole genome shotgun (WGS) entry which is preliminary data.</text>
</comment>
<feature type="non-terminal residue" evidence="2">
    <location>
        <position position="1"/>
    </location>
</feature>
<accession>A0ABR0KXN6</accession>
<dbReference type="PANTHER" id="PTHR42951:SF14">
    <property type="entry name" value="METALLO-BETA-LACTAMASE SUPERFAMILY PROTEIN"/>
    <property type="match status" value="1"/>
</dbReference>
<feature type="domain" description="Metallo-beta-lactamase" evidence="1">
    <location>
        <begin position="1"/>
        <end position="182"/>
    </location>
</feature>
<dbReference type="InterPro" id="IPR001279">
    <property type="entry name" value="Metallo-B-lactamas"/>
</dbReference>
<keyword evidence="3" id="KW-1185">Reference proteome</keyword>
<dbReference type="Proteomes" id="UP001308179">
    <property type="component" value="Unassembled WGS sequence"/>
</dbReference>
<dbReference type="InterPro" id="IPR036866">
    <property type="entry name" value="RibonucZ/Hydroxyglut_hydro"/>
</dbReference>